<dbReference type="OrthoDB" id="5917977at2"/>
<proteinExistence type="predicted"/>
<name>A0A431W809_9GAMM</name>
<keyword evidence="2" id="KW-1185">Reference proteome</keyword>
<dbReference type="EMBL" id="RXNV01000005">
    <property type="protein sequence ID" value="RTR31566.1"/>
    <property type="molecule type" value="Genomic_DNA"/>
</dbReference>
<sequence>MNCDKNMHIRWPALLIQKDQAELVYLASEHDWLLERLTHIEQTDRLLDASGVTYELALAPHSQFQPDKQLSWQLSDEPLRLPQILDLVRQHASLSGHCCTAKLRAESMEQVFEIMKFLEEN</sequence>
<dbReference type="Gene3D" id="1.10.8.650">
    <property type="entry name" value="Uncharacterised protein PF13642 yp_926445, C-terminal domain"/>
    <property type="match status" value="1"/>
</dbReference>
<organism evidence="1 2">
    <name type="scientific">Shewanella atlantica</name>
    <dbReference type="NCBI Taxonomy" id="271099"/>
    <lineage>
        <taxon>Bacteria</taxon>
        <taxon>Pseudomonadati</taxon>
        <taxon>Pseudomonadota</taxon>
        <taxon>Gammaproteobacteria</taxon>
        <taxon>Alteromonadales</taxon>
        <taxon>Shewanellaceae</taxon>
        <taxon>Shewanella</taxon>
    </lineage>
</organism>
<dbReference type="AlphaFoldDB" id="A0A431W809"/>
<dbReference type="InterPro" id="IPR025284">
    <property type="entry name" value="DUF4144"/>
</dbReference>
<reference evidence="1 2" key="1">
    <citation type="submission" date="2018-12" db="EMBL/GenBank/DDBJ databases">
        <authorList>
            <person name="Yu L."/>
        </authorList>
    </citation>
    <scope>NUCLEOTIDE SEQUENCE [LARGE SCALE GENOMIC DNA]</scope>
    <source>
        <strain evidence="1 2">HAW-EB5</strain>
    </source>
</reference>
<dbReference type="Proteomes" id="UP000282060">
    <property type="component" value="Unassembled WGS sequence"/>
</dbReference>
<dbReference type="Pfam" id="PF13642">
    <property type="entry name" value="DUF4144"/>
    <property type="match status" value="1"/>
</dbReference>
<dbReference type="Gene3D" id="2.40.10.320">
    <property type="entry name" value="Uncharacterised protein PF13642 yp_926445, N-terminal domain"/>
    <property type="match status" value="1"/>
</dbReference>
<accession>A0A431W809</accession>
<comment type="caution">
    <text evidence="1">The sequence shown here is derived from an EMBL/GenBank/DDBJ whole genome shotgun (WGS) entry which is preliminary data.</text>
</comment>
<protein>
    <submittedName>
        <fullName evidence="1">Uncharacterized protein</fullName>
    </submittedName>
</protein>
<gene>
    <name evidence="1" type="ORF">EKG39_12650</name>
</gene>
<evidence type="ECO:0000313" key="1">
    <source>
        <dbReference type="EMBL" id="RTR31566.1"/>
    </source>
</evidence>
<evidence type="ECO:0000313" key="2">
    <source>
        <dbReference type="Proteomes" id="UP000282060"/>
    </source>
</evidence>